<gene>
    <name evidence="1" type="ORF">K5I29_12475</name>
</gene>
<dbReference type="PROSITE" id="PS00141">
    <property type="entry name" value="ASP_PROTEASE"/>
    <property type="match status" value="1"/>
</dbReference>
<dbReference type="InterPro" id="IPR001969">
    <property type="entry name" value="Aspartic_peptidase_AS"/>
</dbReference>
<dbReference type="CDD" id="cd05483">
    <property type="entry name" value="retropepsin_like_bacteria"/>
    <property type="match status" value="1"/>
</dbReference>
<dbReference type="RefSeq" id="WP_264433685.1">
    <property type="nucleotide sequence ID" value="NZ_CP081495.1"/>
</dbReference>
<evidence type="ECO:0000313" key="1">
    <source>
        <dbReference type="EMBL" id="UYW01248.1"/>
    </source>
</evidence>
<protein>
    <submittedName>
        <fullName evidence="1">Retroviral-like aspartic protease family protein</fullName>
    </submittedName>
</protein>
<dbReference type="Gene3D" id="2.40.70.10">
    <property type="entry name" value="Acid Proteases"/>
    <property type="match status" value="1"/>
</dbReference>
<name>A0ABY6LY35_9FLAO</name>
<proteinExistence type="predicted"/>
<dbReference type="Proteomes" id="UP001163328">
    <property type="component" value="Chromosome"/>
</dbReference>
<organism evidence="1 2">
    <name type="scientific">Flavobacterium agricola</name>
    <dbReference type="NCBI Taxonomy" id="2870839"/>
    <lineage>
        <taxon>Bacteria</taxon>
        <taxon>Pseudomonadati</taxon>
        <taxon>Bacteroidota</taxon>
        <taxon>Flavobacteriia</taxon>
        <taxon>Flavobacteriales</taxon>
        <taxon>Flavobacteriaceae</taxon>
        <taxon>Flavobacterium</taxon>
    </lineage>
</organism>
<dbReference type="InterPro" id="IPR034122">
    <property type="entry name" value="Retropepsin-like_bacterial"/>
</dbReference>
<reference evidence="1" key="1">
    <citation type="submission" date="2021-08" db="EMBL/GenBank/DDBJ databases">
        <title>Flavobacterium sp. strain CC-SYL302.</title>
        <authorList>
            <person name="Lin S.-Y."/>
            <person name="Lee T.-H."/>
            <person name="Young C.-C."/>
        </authorList>
    </citation>
    <scope>NUCLEOTIDE SEQUENCE</scope>
    <source>
        <strain evidence="1">CC-SYL302</strain>
    </source>
</reference>
<dbReference type="EMBL" id="CP081495">
    <property type="protein sequence ID" value="UYW01248.1"/>
    <property type="molecule type" value="Genomic_DNA"/>
</dbReference>
<sequence length="147" mass="16142">MVNESTTLLERNYKKIPFKICKSKHIIINGKVNGVPARFILDTGASNSCISTEDEIEYNITATISGHTATGAGKGGIETKIAKDNTLSLSQWKKSKVTFISLDLSHVNLALVTHNVAPIDGIIGADILITHKALIDYEKRYLYLLQK</sequence>
<dbReference type="Pfam" id="PF13650">
    <property type="entry name" value="Asp_protease_2"/>
    <property type="match status" value="1"/>
</dbReference>
<dbReference type="InterPro" id="IPR021109">
    <property type="entry name" value="Peptidase_aspartic_dom_sf"/>
</dbReference>
<accession>A0ABY6LY35</accession>
<keyword evidence="2" id="KW-1185">Reference proteome</keyword>
<dbReference type="SUPFAM" id="SSF50630">
    <property type="entry name" value="Acid proteases"/>
    <property type="match status" value="1"/>
</dbReference>
<evidence type="ECO:0000313" key="2">
    <source>
        <dbReference type="Proteomes" id="UP001163328"/>
    </source>
</evidence>